<evidence type="ECO:0000256" key="2">
    <source>
        <dbReference type="ARBA" id="ARBA00007715"/>
    </source>
</evidence>
<evidence type="ECO:0000256" key="6">
    <source>
        <dbReference type="ARBA" id="ARBA00022989"/>
    </source>
</evidence>
<evidence type="ECO:0000256" key="5">
    <source>
        <dbReference type="ARBA" id="ARBA00022824"/>
    </source>
</evidence>
<organism evidence="9 11">
    <name type="scientific">Perkinsus olseni</name>
    <name type="common">Perkinsus atlanticus</name>
    <dbReference type="NCBI Taxonomy" id="32597"/>
    <lineage>
        <taxon>Eukaryota</taxon>
        <taxon>Sar</taxon>
        <taxon>Alveolata</taxon>
        <taxon>Perkinsozoa</taxon>
        <taxon>Perkinsea</taxon>
        <taxon>Perkinsida</taxon>
        <taxon>Perkinsidae</taxon>
        <taxon>Perkinsus</taxon>
    </lineage>
</organism>
<name>A0A7J6MFU1_PEROL</name>
<evidence type="ECO:0000313" key="9">
    <source>
        <dbReference type="EMBL" id="KAF4670355.1"/>
    </source>
</evidence>
<dbReference type="OrthoDB" id="369569at2759"/>
<keyword evidence="5" id="KW-0256">Endoplasmic reticulum</keyword>
<evidence type="ECO:0000313" key="10">
    <source>
        <dbReference type="EMBL" id="KAF4675847.1"/>
    </source>
</evidence>
<gene>
    <name evidence="9" type="primary">EMC4</name>
    <name evidence="10" type="ORF">FOL46_009638</name>
    <name evidence="9" type="ORF">FOZ61_000545</name>
</gene>
<protein>
    <recommendedName>
        <fullName evidence="3">ER membrane protein complex subunit 4</fullName>
    </recommendedName>
</protein>
<evidence type="ECO:0000256" key="3">
    <source>
        <dbReference type="ARBA" id="ARBA00020820"/>
    </source>
</evidence>
<keyword evidence="6 8" id="KW-1133">Transmembrane helix</keyword>
<evidence type="ECO:0000256" key="8">
    <source>
        <dbReference type="SAM" id="Phobius"/>
    </source>
</evidence>
<evidence type="ECO:0000256" key="7">
    <source>
        <dbReference type="ARBA" id="ARBA00023136"/>
    </source>
</evidence>
<dbReference type="Proteomes" id="UP000572268">
    <property type="component" value="Unassembled WGS sequence"/>
</dbReference>
<comment type="subcellular location">
    <subcellularLocation>
        <location evidence="1">Endoplasmic reticulum membrane</location>
        <topology evidence="1">Multi-pass membrane protein</topology>
    </subcellularLocation>
</comment>
<dbReference type="AlphaFoldDB" id="A0A7J6MFU1"/>
<evidence type="ECO:0000256" key="1">
    <source>
        <dbReference type="ARBA" id="ARBA00004477"/>
    </source>
</evidence>
<proteinExistence type="inferred from homology"/>
<keyword evidence="4 8" id="KW-0812">Transmembrane</keyword>
<dbReference type="PANTHER" id="PTHR19315">
    <property type="entry name" value="ER MEMBRANE PROTEIN COMPLEX SUBUNIT 4"/>
    <property type="match status" value="1"/>
</dbReference>
<evidence type="ECO:0000256" key="4">
    <source>
        <dbReference type="ARBA" id="ARBA00022692"/>
    </source>
</evidence>
<evidence type="ECO:0000313" key="12">
    <source>
        <dbReference type="Proteomes" id="UP000572268"/>
    </source>
</evidence>
<dbReference type="Pfam" id="PF06417">
    <property type="entry name" value="EMC4"/>
    <property type="match status" value="1"/>
</dbReference>
<accession>A0A7J6MFU1</accession>
<dbReference type="EMBL" id="JABANN010000009">
    <property type="protein sequence ID" value="KAF4675847.1"/>
    <property type="molecule type" value="Genomic_DNA"/>
</dbReference>
<dbReference type="Proteomes" id="UP000570595">
    <property type="component" value="Unassembled WGS sequence"/>
</dbReference>
<dbReference type="GO" id="GO:0005789">
    <property type="term" value="C:endoplasmic reticulum membrane"/>
    <property type="evidence" value="ECO:0007669"/>
    <property type="project" value="UniProtKB-SubCell"/>
</dbReference>
<feature type="transmembrane region" description="Helical" evidence="8">
    <location>
        <begin position="78"/>
        <end position="99"/>
    </location>
</feature>
<comment type="similarity">
    <text evidence="2">Belongs to the EMC4 family.</text>
</comment>
<keyword evidence="7 8" id="KW-0472">Membrane</keyword>
<feature type="transmembrane region" description="Helical" evidence="8">
    <location>
        <begin position="119"/>
        <end position="140"/>
    </location>
</feature>
<sequence>MSATLAGELFEKWDLTFPEKTAKKDALPDPTGFKWKLQQSGEAAGQQAIQKLAQQKAILEKRAWETAISPAKSIFMNLFMLWMSGSGPGLFSILIVGYATMNTVKSLAKCNQVFEQFAAANVLLQKLAYIGINVAILAYLGNHAANMGILPIASGDWIQFIPEQRVVESARPLDARLFVDGVSGGF</sequence>
<comment type="caution">
    <text evidence="9">The sequence shown here is derived from an EMBL/GenBank/DDBJ whole genome shotgun (WGS) entry which is preliminary data.</text>
</comment>
<reference evidence="11 12" key="1">
    <citation type="submission" date="2020-04" db="EMBL/GenBank/DDBJ databases">
        <title>Perkinsus olseni comparative genomics.</title>
        <authorList>
            <person name="Bogema D.R."/>
        </authorList>
    </citation>
    <scope>NUCLEOTIDE SEQUENCE [LARGE SCALE GENOMIC DNA]</scope>
    <source>
        <strain evidence="9">ATCC PRA-179</strain>
        <strain evidence="10">ATCC PRA-31</strain>
    </source>
</reference>
<dbReference type="InterPro" id="IPR009445">
    <property type="entry name" value="TMEM85/Emc4"/>
</dbReference>
<evidence type="ECO:0000313" key="11">
    <source>
        <dbReference type="Proteomes" id="UP000570595"/>
    </source>
</evidence>
<dbReference type="EMBL" id="JABAHT010000011">
    <property type="protein sequence ID" value="KAF4670355.1"/>
    <property type="molecule type" value="Genomic_DNA"/>
</dbReference>